<gene>
    <name evidence="5" type="ORF">EDC28_10491</name>
</gene>
<organism evidence="5 6">
    <name type="scientific">Gallaecimonas pentaromativorans</name>
    <dbReference type="NCBI Taxonomy" id="584787"/>
    <lineage>
        <taxon>Bacteria</taxon>
        <taxon>Pseudomonadati</taxon>
        <taxon>Pseudomonadota</taxon>
        <taxon>Gammaproteobacteria</taxon>
        <taxon>Enterobacterales</taxon>
        <taxon>Gallaecimonadaceae</taxon>
        <taxon>Gallaecimonas</taxon>
    </lineage>
</organism>
<protein>
    <submittedName>
        <fullName evidence="5">DNA-binding transcriptional MerR regulator</fullName>
    </submittedName>
</protein>
<keyword evidence="3" id="KW-0804">Transcription</keyword>
<dbReference type="PROSITE" id="PS50937">
    <property type="entry name" value="HTH_MERR_2"/>
    <property type="match status" value="1"/>
</dbReference>
<sequence length="236" mass="26026">MDSELLKIGDLAERSGVLPVTLRAWERRYGLLKPQRTAKGHRLYPASELAKVAQIRQYLAMGVSLSDIKTLLAGLGEPVVTPLAEPVLALAQSLNVKALRQTLDNLLKEQPLGLLCEALWQQLQQWPKGPFSSAGQGLLEAELSLRLSAISRLQQPQKRPVALLAGTMAPLWRLMVLALLSQRYQVVDLGPHFSDRELQLALNAIEHQQLYLGAIKGSLPAHQSVLPGAFSLKEWL</sequence>
<dbReference type="InterPro" id="IPR047057">
    <property type="entry name" value="MerR_fam"/>
</dbReference>
<keyword evidence="1" id="KW-0805">Transcription regulation</keyword>
<keyword evidence="6" id="KW-1185">Reference proteome</keyword>
<dbReference type="PANTHER" id="PTHR30204">
    <property type="entry name" value="REDOX-CYCLING DRUG-SENSING TRANSCRIPTIONAL ACTIVATOR SOXR"/>
    <property type="match status" value="1"/>
</dbReference>
<dbReference type="PANTHER" id="PTHR30204:SF67">
    <property type="entry name" value="HTH-TYPE TRANSCRIPTIONAL REGULATOR MLRA-RELATED"/>
    <property type="match status" value="1"/>
</dbReference>
<name>A0A3N1PJQ7_9GAMM</name>
<keyword evidence="2 5" id="KW-0238">DNA-binding</keyword>
<evidence type="ECO:0000313" key="6">
    <source>
        <dbReference type="Proteomes" id="UP000268033"/>
    </source>
</evidence>
<dbReference type="RefSeq" id="WP_123421304.1">
    <property type="nucleotide sequence ID" value="NZ_RJUL01000004.1"/>
</dbReference>
<accession>A0A3N1PJQ7</accession>
<dbReference type="Proteomes" id="UP000268033">
    <property type="component" value="Unassembled WGS sequence"/>
</dbReference>
<dbReference type="InterPro" id="IPR000551">
    <property type="entry name" value="MerR-type_HTH_dom"/>
</dbReference>
<evidence type="ECO:0000256" key="3">
    <source>
        <dbReference type="ARBA" id="ARBA00023163"/>
    </source>
</evidence>
<dbReference type="Pfam" id="PF13411">
    <property type="entry name" value="MerR_1"/>
    <property type="match status" value="1"/>
</dbReference>
<evidence type="ECO:0000256" key="1">
    <source>
        <dbReference type="ARBA" id="ARBA00023015"/>
    </source>
</evidence>
<dbReference type="GO" id="GO:0003677">
    <property type="term" value="F:DNA binding"/>
    <property type="evidence" value="ECO:0007669"/>
    <property type="project" value="UniProtKB-KW"/>
</dbReference>
<dbReference type="AlphaFoldDB" id="A0A3N1PJQ7"/>
<dbReference type="EMBL" id="RJUL01000004">
    <property type="protein sequence ID" value="ROQ27441.1"/>
    <property type="molecule type" value="Genomic_DNA"/>
</dbReference>
<dbReference type="InterPro" id="IPR009061">
    <property type="entry name" value="DNA-bd_dom_put_sf"/>
</dbReference>
<reference evidence="5 6" key="1">
    <citation type="submission" date="2018-11" db="EMBL/GenBank/DDBJ databases">
        <title>Genomic Encyclopedia of Type Strains, Phase IV (KMG-IV): sequencing the most valuable type-strain genomes for metagenomic binning, comparative biology and taxonomic classification.</title>
        <authorList>
            <person name="Goeker M."/>
        </authorList>
    </citation>
    <scope>NUCLEOTIDE SEQUENCE [LARGE SCALE GENOMIC DNA]</scope>
    <source>
        <strain evidence="5 6">DSM 21945</strain>
    </source>
</reference>
<dbReference type="CDD" id="cd01104">
    <property type="entry name" value="HTH_MlrA-CarA"/>
    <property type="match status" value="1"/>
</dbReference>
<dbReference type="SMART" id="SM00422">
    <property type="entry name" value="HTH_MERR"/>
    <property type="match status" value="1"/>
</dbReference>
<proteinExistence type="predicted"/>
<feature type="domain" description="HTH merR-type" evidence="4">
    <location>
        <begin position="5"/>
        <end position="74"/>
    </location>
</feature>
<dbReference type="STRING" id="584787.GCA_001247655_02530"/>
<dbReference type="Gene3D" id="1.10.1660.10">
    <property type="match status" value="1"/>
</dbReference>
<dbReference type="SUPFAM" id="SSF46955">
    <property type="entry name" value="Putative DNA-binding domain"/>
    <property type="match status" value="1"/>
</dbReference>
<dbReference type="GO" id="GO:0003700">
    <property type="term" value="F:DNA-binding transcription factor activity"/>
    <property type="evidence" value="ECO:0007669"/>
    <property type="project" value="InterPro"/>
</dbReference>
<evidence type="ECO:0000256" key="2">
    <source>
        <dbReference type="ARBA" id="ARBA00023125"/>
    </source>
</evidence>
<comment type="caution">
    <text evidence="5">The sequence shown here is derived from an EMBL/GenBank/DDBJ whole genome shotgun (WGS) entry which is preliminary data.</text>
</comment>
<evidence type="ECO:0000259" key="4">
    <source>
        <dbReference type="PROSITE" id="PS50937"/>
    </source>
</evidence>
<evidence type="ECO:0000313" key="5">
    <source>
        <dbReference type="EMBL" id="ROQ27441.1"/>
    </source>
</evidence>